<gene>
    <name evidence="2" type="ORF">G2W53_039668</name>
</gene>
<proteinExistence type="predicted"/>
<protein>
    <submittedName>
        <fullName evidence="2">Uncharacterized protein</fullName>
    </submittedName>
</protein>
<keyword evidence="3" id="KW-1185">Reference proteome</keyword>
<sequence>MSGYSSSDESRHSIDFVSYRRLERASEIAEDCPVTTVTRTSASRARVSSSRGSGKHNITRILSSVKREEAKKGRIPSVPLFESTSSSHQDCSSSRHTPSSKVPKKLPLTSKGDGSIA</sequence>
<feature type="compositionally biased region" description="Low complexity" evidence="1">
    <location>
        <begin position="83"/>
        <end position="94"/>
    </location>
</feature>
<dbReference type="EMBL" id="JAAIUW010000012">
    <property type="protein sequence ID" value="KAF7807507.1"/>
    <property type="molecule type" value="Genomic_DNA"/>
</dbReference>
<feature type="compositionally biased region" description="Low complexity" evidence="1">
    <location>
        <begin position="35"/>
        <end position="52"/>
    </location>
</feature>
<evidence type="ECO:0000256" key="1">
    <source>
        <dbReference type="SAM" id="MobiDB-lite"/>
    </source>
</evidence>
<dbReference type="Proteomes" id="UP000634136">
    <property type="component" value="Unassembled WGS sequence"/>
</dbReference>
<accession>A0A834SPW9</accession>
<feature type="region of interest" description="Disordered" evidence="1">
    <location>
        <begin position="34"/>
        <end position="117"/>
    </location>
</feature>
<organism evidence="2 3">
    <name type="scientific">Senna tora</name>
    <dbReference type="NCBI Taxonomy" id="362788"/>
    <lineage>
        <taxon>Eukaryota</taxon>
        <taxon>Viridiplantae</taxon>
        <taxon>Streptophyta</taxon>
        <taxon>Embryophyta</taxon>
        <taxon>Tracheophyta</taxon>
        <taxon>Spermatophyta</taxon>
        <taxon>Magnoliopsida</taxon>
        <taxon>eudicotyledons</taxon>
        <taxon>Gunneridae</taxon>
        <taxon>Pentapetalae</taxon>
        <taxon>rosids</taxon>
        <taxon>fabids</taxon>
        <taxon>Fabales</taxon>
        <taxon>Fabaceae</taxon>
        <taxon>Caesalpinioideae</taxon>
        <taxon>Cassia clade</taxon>
        <taxon>Senna</taxon>
    </lineage>
</organism>
<reference evidence="2" key="1">
    <citation type="submission" date="2020-09" db="EMBL/GenBank/DDBJ databases">
        <title>Genome-Enabled Discovery of Anthraquinone Biosynthesis in Senna tora.</title>
        <authorList>
            <person name="Kang S.-H."/>
            <person name="Pandey R.P."/>
            <person name="Lee C.-M."/>
            <person name="Sim J.-S."/>
            <person name="Jeong J.-T."/>
            <person name="Choi B.-S."/>
            <person name="Jung M."/>
            <person name="Ginzburg D."/>
            <person name="Zhao K."/>
            <person name="Won S.Y."/>
            <person name="Oh T.-J."/>
            <person name="Yu Y."/>
            <person name="Kim N.-H."/>
            <person name="Lee O.R."/>
            <person name="Lee T.-H."/>
            <person name="Bashyal P."/>
            <person name="Kim T.-S."/>
            <person name="Lee W.-H."/>
            <person name="Kawkins C."/>
            <person name="Kim C.-K."/>
            <person name="Kim J.S."/>
            <person name="Ahn B.O."/>
            <person name="Rhee S.Y."/>
            <person name="Sohng J.K."/>
        </authorList>
    </citation>
    <scope>NUCLEOTIDE SEQUENCE</scope>
    <source>
        <tissue evidence="2">Leaf</tissue>
    </source>
</reference>
<evidence type="ECO:0000313" key="3">
    <source>
        <dbReference type="Proteomes" id="UP000634136"/>
    </source>
</evidence>
<dbReference type="AlphaFoldDB" id="A0A834SPW9"/>
<comment type="caution">
    <text evidence="2">The sequence shown here is derived from an EMBL/GenBank/DDBJ whole genome shotgun (WGS) entry which is preliminary data.</text>
</comment>
<evidence type="ECO:0000313" key="2">
    <source>
        <dbReference type="EMBL" id="KAF7807507.1"/>
    </source>
</evidence>
<name>A0A834SPW9_9FABA</name>